<comment type="caution">
    <text evidence="1">The sequence shown here is derived from an EMBL/GenBank/DDBJ whole genome shotgun (WGS) entry which is preliminary data.</text>
</comment>
<protein>
    <submittedName>
        <fullName evidence="1">Uncharacterized protein</fullName>
    </submittedName>
</protein>
<evidence type="ECO:0000313" key="1">
    <source>
        <dbReference type="EMBL" id="GFX94870.1"/>
    </source>
</evidence>
<gene>
    <name evidence="1" type="ORF">TNCV_2379431</name>
</gene>
<dbReference type="Proteomes" id="UP000887159">
    <property type="component" value="Unassembled WGS sequence"/>
</dbReference>
<dbReference type="AlphaFoldDB" id="A0A8X6RIN6"/>
<sequence>MLLLLVQSCIPEDILPIWLRNPSVSTAEESYSQKLTQLLKFLRLEVEGLQRIFIAKSGFKSYISGNKSEQSHQNGDINTSPTRAALVCTDVKKLWSLETIGIRDPVENLNERELNSKFHKKPEELLIAAVGMEKVLESSIKSEVPVAYTDQEVNPKLTEVTLWSIVSF</sequence>
<proteinExistence type="predicted"/>
<keyword evidence="2" id="KW-1185">Reference proteome</keyword>
<accession>A0A8X6RIN6</accession>
<name>A0A8X6RIN6_TRICX</name>
<organism evidence="1 2">
    <name type="scientific">Trichonephila clavipes</name>
    <name type="common">Golden silk orbweaver</name>
    <name type="synonym">Nephila clavipes</name>
    <dbReference type="NCBI Taxonomy" id="2585209"/>
    <lineage>
        <taxon>Eukaryota</taxon>
        <taxon>Metazoa</taxon>
        <taxon>Ecdysozoa</taxon>
        <taxon>Arthropoda</taxon>
        <taxon>Chelicerata</taxon>
        <taxon>Arachnida</taxon>
        <taxon>Araneae</taxon>
        <taxon>Araneomorphae</taxon>
        <taxon>Entelegynae</taxon>
        <taxon>Araneoidea</taxon>
        <taxon>Nephilidae</taxon>
        <taxon>Trichonephila</taxon>
    </lineage>
</organism>
<reference evidence="1" key="1">
    <citation type="submission" date="2020-08" db="EMBL/GenBank/DDBJ databases">
        <title>Multicomponent nature underlies the extraordinary mechanical properties of spider dragline silk.</title>
        <authorList>
            <person name="Kono N."/>
            <person name="Nakamura H."/>
            <person name="Mori M."/>
            <person name="Yoshida Y."/>
            <person name="Ohtoshi R."/>
            <person name="Malay A.D."/>
            <person name="Moran D.A.P."/>
            <person name="Tomita M."/>
            <person name="Numata K."/>
            <person name="Arakawa K."/>
        </authorList>
    </citation>
    <scope>NUCLEOTIDE SEQUENCE</scope>
</reference>
<dbReference type="EMBL" id="BMAU01021181">
    <property type="protein sequence ID" value="GFX94870.1"/>
    <property type="molecule type" value="Genomic_DNA"/>
</dbReference>
<evidence type="ECO:0000313" key="2">
    <source>
        <dbReference type="Proteomes" id="UP000887159"/>
    </source>
</evidence>